<organism evidence="1 2">
    <name type="scientific">Domibacillus epiphyticus</name>
    <dbReference type="NCBI Taxonomy" id="1714355"/>
    <lineage>
        <taxon>Bacteria</taxon>
        <taxon>Bacillati</taxon>
        <taxon>Bacillota</taxon>
        <taxon>Bacilli</taxon>
        <taxon>Bacillales</taxon>
        <taxon>Bacillaceae</taxon>
        <taxon>Domibacillus</taxon>
    </lineage>
</organism>
<comment type="caution">
    <text evidence="1">The sequence shown here is derived from an EMBL/GenBank/DDBJ whole genome shotgun (WGS) entry which is preliminary data.</text>
</comment>
<proteinExistence type="predicted"/>
<dbReference type="Proteomes" id="UP000188613">
    <property type="component" value="Unassembled WGS sequence"/>
</dbReference>
<sequence length="61" mass="7250">MKMYKLTVFEKNGKKLLDESFEAKKDDEAKDRCAQLLHEHAYEKRTYRCTSPEGKLLLFHS</sequence>
<dbReference type="RefSeq" id="WP_076765498.1">
    <property type="nucleotide sequence ID" value="NZ_MSFI01000012.1"/>
</dbReference>
<dbReference type="EMBL" id="MSFI01000012">
    <property type="protein sequence ID" value="OMP67140.1"/>
    <property type="molecule type" value="Genomic_DNA"/>
</dbReference>
<name>A0A1V2A882_9BACI</name>
<protein>
    <recommendedName>
        <fullName evidence="3">YhzD-like protein</fullName>
    </recommendedName>
</protein>
<evidence type="ECO:0008006" key="3">
    <source>
        <dbReference type="Google" id="ProtNLM"/>
    </source>
</evidence>
<keyword evidence="2" id="KW-1185">Reference proteome</keyword>
<dbReference type="AlphaFoldDB" id="A0A1V2A882"/>
<dbReference type="STRING" id="1714355.BTO28_09170"/>
<evidence type="ECO:0000313" key="1">
    <source>
        <dbReference type="EMBL" id="OMP67140.1"/>
    </source>
</evidence>
<dbReference type="OrthoDB" id="2355652at2"/>
<reference evidence="1 2" key="1">
    <citation type="submission" date="2016-12" db="EMBL/GenBank/DDBJ databases">
        <title>Domibacillus sp. SAB 38T whole genome sequencing.</title>
        <authorList>
            <person name="Verma A."/>
            <person name="Ojha A.K."/>
            <person name="Krishnamurthi S."/>
        </authorList>
    </citation>
    <scope>NUCLEOTIDE SEQUENCE [LARGE SCALE GENOMIC DNA]</scope>
    <source>
        <strain evidence="1 2">SAB 38</strain>
    </source>
</reference>
<dbReference type="Pfam" id="PF14120">
    <property type="entry name" value="YhzD"/>
    <property type="match status" value="1"/>
</dbReference>
<gene>
    <name evidence="1" type="ORF">BTO28_09170</name>
</gene>
<dbReference type="InterPro" id="IPR025544">
    <property type="entry name" value="YhzD"/>
</dbReference>
<evidence type="ECO:0000313" key="2">
    <source>
        <dbReference type="Proteomes" id="UP000188613"/>
    </source>
</evidence>
<accession>A0A1V2A882</accession>